<proteinExistence type="predicted"/>
<keyword evidence="2" id="KW-1185">Reference proteome</keyword>
<comment type="caution">
    <text evidence="1">The sequence shown here is derived from an EMBL/GenBank/DDBJ whole genome shotgun (WGS) entry which is preliminary data.</text>
</comment>
<gene>
    <name evidence="1" type="ORF">M0H32_12240</name>
</gene>
<reference evidence="1" key="1">
    <citation type="submission" date="2022-04" db="EMBL/GenBank/DDBJ databases">
        <title>Roseibium sp. CAU 1639 isolated from mud.</title>
        <authorList>
            <person name="Kim W."/>
        </authorList>
    </citation>
    <scope>NUCLEOTIDE SEQUENCE</scope>
    <source>
        <strain evidence="1">CAU 1639</strain>
    </source>
</reference>
<dbReference type="EMBL" id="JALNMJ010000007">
    <property type="protein sequence ID" value="MCK7612936.1"/>
    <property type="molecule type" value="Genomic_DNA"/>
</dbReference>
<evidence type="ECO:0000313" key="2">
    <source>
        <dbReference type="Proteomes" id="UP001431221"/>
    </source>
</evidence>
<protein>
    <submittedName>
        <fullName evidence="1">Uncharacterized protein</fullName>
    </submittedName>
</protein>
<name>A0ABT0GU18_9HYPH</name>
<evidence type="ECO:0000313" key="1">
    <source>
        <dbReference type="EMBL" id="MCK7612936.1"/>
    </source>
</evidence>
<dbReference type="RefSeq" id="WP_248154309.1">
    <property type="nucleotide sequence ID" value="NZ_JALNMJ010000007.1"/>
</dbReference>
<sequence length="147" mass="17325">MSIEYTTARAMDYLTRVLCLPARGDEQDWEIELADAGRLDEFLDRYFDFAGDDEYAFAMAALIIASFDNLVALRLNSFDKEYFELFQDAGHDIREIYSAEELRLWRRISLILKTRPDLFANHIRYWAQMEEEHSGFACSLLFRNQTL</sequence>
<dbReference type="Proteomes" id="UP001431221">
    <property type="component" value="Unassembled WGS sequence"/>
</dbReference>
<organism evidence="1 2">
    <name type="scientific">Roseibium sediminicola</name>
    <dbReference type="NCBI Taxonomy" id="2933272"/>
    <lineage>
        <taxon>Bacteria</taxon>
        <taxon>Pseudomonadati</taxon>
        <taxon>Pseudomonadota</taxon>
        <taxon>Alphaproteobacteria</taxon>
        <taxon>Hyphomicrobiales</taxon>
        <taxon>Stappiaceae</taxon>
        <taxon>Roseibium</taxon>
    </lineage>
</organism>
<accession>A0ABT0GU18</accession>